<feature type="domain" description="CBS" evidence="3">
    <location>
        <begin position="46"/>
        <end position="106"/>
    </location>
</feature>
<proteinExistence type="predicted"/>
<evidence type="ECO:0000259" key="3">
    <source>
        <dbReference type="PROSITE" id="PS51371"/>
    </source>
</evidence>
<accession>A0A1V2I8V8</accession>
<protein>
    <recommendedName>
        <fullName evidence="3">CBS domain-containing protein</fullName>
    </recommendedName>
</protein>
<evidence type="ECO:0000313" key="4">
    <source>
        <dbReference type="EMBL" id="ONH28853.1"/>
    </source>
</evidence>
<dbReference type="OrthoDB" id="3218170at2"/>
<dbReference type="InterPro" id="IPR046342">
    <property type="entry name" value="CBS_dom_sf"/>
</dbReference>
<dbReference type="PROSITE" id="PS51371">
    <property type="entry name" value="CBS"/>
    <property type="match status" value="1"/>
</dbReference>
<dbReference type="Proteomes" id="UP000188929">
    <property type="component" value="Unassembled WGS sequence"/>
</dbReference>
<dbReference type="InterPro" id="IPR000644">
    <property type="entry name" value="CBS_dom"/>
</dbReference>
<sequence length="126" mass="13416">MIQAGIRHLPVVDGTRLVGMIDDRRLAGEYVAGPLTAKPRTVRDLVEHPPLRARRDTSLRDAAARMAADRADAVCVTTPTDDLIGIATTSDLVHALAGRPLAHGDANDAPVTPLLFRLTPVLPTAD</sequence>
<reference evidence="5" key="1">
    <citation type="submission" date="2016-10" db="EMBL/GenBank/DDBJ databases">
        <title>Frankia sp. NRRL B-16386 Genome sequencing.</title>
        <authorList>
            <person name="Ghodhbane-Gtari F."/>
            <person name="Swanson E."/>
            <person name="Gueddou A."/>
            <person name="Hezbri K."/>
            <person name="Ktari K."/>
            <person name="Nouioui I."/>
            <person name="Morris K."/>
            <person name="Simpson S."/>
            <person name="Abebe-Akele F."/>
            <person name="Thomas K."/>
            <person name="Gtari M."/>
            <person name="Tisa L.S."/>
        </authorList>
    </citation>
    <scope>NUCLEOTIDE SEQUENCE [LARGE SCALE GENOMIC DNA]</scope>
    <source>
        <strain evidence="5">NRRL B-16386</strain>
    </source>
</reference>
<keyword evidence="1 2" id="KW-0129">CBS domain</keyword>
<dbReference type="PANTHER" id="PTHR43080:SF2">
    <property type="entry name" value="CBS DOMAIN-CONTAINING PROTEIN"/>
    <property type="match status" value="1"/>
</dbReference>
<dbReference type="PANTHER" id="PTHR43080">
    <property type="entry name" value="CBS DOMAIN-CONTAINING PROTEIN CBSX3, MITOCHONDRIAL"/>
    <property type="match status" value="1"/>
</dbReference>
<comment type="caution">
    <text evidence="4">The sequence shown here is derived from an EMBL/GenBank/DDBJ whole genome shotgun (WGS) entry which is preliminary data.</text>
</comment>
<evidence type="ECO:0000256" key="2">
    <source>
        <dbReference type="PROSITE-ProRule" id="PRU00703"/>
    </source>
</evidence>
<dbReference type="EMBL" id="MOMC01000037">
    <property type="protein sequence ID" value="ONH28853.1"/>
    <property type="molecule type" value="Genomic_DNA"/>
</dbReference>
<keyword evidence="5" id="KW-1185">Reference proteome</keyword>
<dbReference type="STRING" id="1834516.BL253_18650"/>
<dbReference type="Gene3D" id="3.10.580.10">
    <property type="entry name" value="CBS-domain"/>
    <property type="match status" value="1"/>
</dbReference>
<evidence type="ECO:0000256" key="1">
    <source>
        <dbReference type="ARBA" id="ARBA00023122"/>
    </source>
</evidence>
<dbReference type="InterPro" id="IPR051257">
    <property type="entry name" value="Diverse_CBS-Domain"/>
</dbReference>
<dbReference type="SUPFAM" id="SSF54631">
    <property type="entry name" value="CBS-domain pair"/>
    <property type="match status" value="1"/>
</dbReference>
<gene>
    <name evidence="4" type="ORF">BL253_18650</name>
</gene>
<name>A0A1V2I8V8_9ACTN</name>
<dbReference type="RefSeq" id="WP_076818441.1">
    <property type="nucleotide sequence ID" value="NZ_MOMC01000037.1"/>
</dbReference>
<dbReference type="Pfam" id="PF00571">
    <property type="entry name" value="CBS"/>
    <property type="match status" value="2"/>
</dbReference>
<organism evidence="4 5">
    <name type="scientific">Pseudofrankia asymbiotica</name>
    <dbReference type="NCBI Taxonomy" id="1834516"/>
    <lineage>
        <taxon>Bacteria</taxon>
        <taxon>Bacillati</taxon>
        <taxon>Actinomycetota</taxon>
        <taxon>Actinomycetes</taxon>
        <taxon>Frankiales</taxon>
        <taxon>Frankiaceae</taxon>
        <taxon>Pseudofrankia</taxon>
    </lineage>
</organism>
<dbReference type="SMART" id="SM00116">
    <property type="entry name" value="CBS"/>
    <property type="match status" value="2"/>
</dbReference>
<dbReference type="AlphaFoldDB" id="A0A1V2I8V8"/>
<evidence type="ECO:0000313" key="5">
    <source>
        <dbReference type="Proteomes" id="UP000188929"/>
    </source>
</evidence>